<comment type="caution">
    <text evidence="8">The sequence shown here is derived from an EMBL/GenBank/DDBJ whole genome shotgun (WGS) entry which is preliminary data.</text>
</comment>
<keyword evidence="3" id="KW-1003">Cell membrane</keyword>
<name>A0ABV9Q365_9BACL</name>
<sequence length="192" mass="20231">MSYRQLVIGFARSGVLGYGGGPSVIPLIRYEAVDKYKWMSDDDFGDVLALANALPGPIATKMAAYIGYKVKGSMGAVVAILAHILPTIIAMIGLLGFLYALRESSIVSGMIRAVGPIIGVMLTVMAYEFFTKAWKGSGPTGAIILTVVSLVVLQGLGIHPAILIAVFLAAAFIRATVKNNSASTEKGRVQNL</sequence>
<comment type="subcellular location">
    <subcellularLocation>
        <location evidence="1">Cell membrane</location>
        <topology evidence="1">Multi-pass membrane protein</topology>
    </subcellularLocation>
</comment>
<dbReference type="PANTHER" id="PTHR43663:SF1">
    <property type="entry name" value="CHROMATE TRANSPORTER"/>
    <property type="match status" value="1"/>
</dbReference>
<evidence type="ECO:0000256" key="7">
    <source>
        <dbReference type="SAM" id="Phobius"/>
    </source>
</evidence>
<gene>
    <name evidence="8" type="ORF">ACFO8Q_12675</name>
</gene>
<dbReference type="Proteomes" id="UP001596002">
    <property type="component" value="Unassembled WGS sequence"/>
</dbReference>
<evidence type="ECO:0000256" key="1">
    <source>
        <dbReference type="ARBA" id="ARBA00004651"/>
    </source>
</evidence>
<keyword evidence="4 7" id="KW-0812">Transmembrane</keyword>
<dbReference type="RefSeq" id="WP_380026132.1">
    <property type="nucleotide sequence ID" value="NZ_JBHSHC010000097.1"/>
</dbReference>
<keyword evidence="6 7" id="KW-0472">Membrane</keyword>
<keyword evidence="5 7" id="KW-1133">Transmembrane helix</keyword>
<keyword evidence="9" id="KW-1185">Reference proteome</keyword>
<evidence type="ECO:0000256" key="2">
    <source>
        <dbReference type="ARBA" id="ARBA00005262"/>
    </source>
</evidence>
<dbReference type="Pfam" id="PF02417">
    <property type="entry name" value="Chromate_transp"/>
    <property type="match status" value="1"/>
</dbReference>
<evidence type="ECO:0000313" key="9">
    <source>
        <dbReference type="Proteomes" id="UP001596002"/>
    </source>
</evidence>
<organism evidence="8 9">
    <name type="scientific">Effusibacillus consociatus</name>
    <dbReference type="NCBI Taxonomy" id="1117041"/>
    <lineage>
        <taxon>Bacteria</taxon>
        <taxon>Bacillati</taxon>
        <taxon>Bacillota</taxon>
        <taxon>Bacilli</taxon>
        <taxon>Bacillales</taxon>
        <taxon>Alicyclobacillaceae</taxon>
        <taxon>Effusibacillus</taxon>
    </lineage>
</organism>
<protein>
    <submittedName>
        <fullName evidence="8">Chromate transporter</fullName>
    </submittedName>
</protein>
<proteinExistence type="inferred from homology"/>
<reference evidence="9" key="1">
    <citation type="journal article" date="2019" name="Int. J. Syst. Evol. Microbiol.">
        <title>The Global Catalogue of Microorganisms (GCM) 10K type strain sequencing project: providing services to taxonomists for standard genome sequencing and annotation.</title>
        <authorList>
            <consortium name="The Broad Institute Genomics Platform"/>
            <consortium name="The Broad Institute Genome Sequencing Center for Infectious Disease"/>
            <person name="Wu L."/>
            <person name="Ma J."/>
        </authorList>
    </citation>
    <scope>NUCLEOTIDE SEQUENCE [LARGE SCALE GENOMIC DNA]</scope>
    <source>
        <strain evidence="9">WYCCWR 12678</strain>
    </source>
</reference>
<feature type="transmembrane region" description="Helical" evidence="7">
    <location>
        <begin position="142"/>
        <end position="173"/>
    </location>
</feature>
<dbReference type="InterPro" id="IPR003370">
    <property type="entry name" value="Chromate_transpt"/>
</dbReference>
<dbReference type="InterPro" id="IPR052518">
    <property type="entry name" value="CHR_Transporter"/>
</dbReference>
<evidence type="ECO:0000256" key="3">
    <source>
        <dbReference type="ARBA" id="ARBA00022475"/>
    </source>
</evidence>
<accession>A0ABV9Q365</accession>
<feature type="transmembrane region" description="Helical" evidence="7">
    <location>
        <begin position="76"/>
        <end position="101"/>
    </location>
</feature>
<dbReference type="EMBL" id="JBHSHC010000097">
    <property type="protein sequence ID" value="MFC4768203.1"/>
    <property type="molecule type" value="Genomic_DNA"/>
</dbReference>
<evidence type="ECO:0000256" key="4">
    <source>
        <dbReference type="ARBA" id="ARBA00022692"/>
    </source>
</evidence>
<evidence type="ECO:0000313" key="8">
    <source>
        <dbReference type="EMBL" id="MFC4768203.1"/>
    </source>
</evidence>
<evidence type="ECO:0000256" key="5">
    <source>
        <dbReference type="ARBA" id="ARBA00022989"/>
    </source>
</evidence>
<comment type="similarity">
    <text evidence="2">Belongs to the chromate ion transporter (CHR) (TC 2.A.51) family.</text>
</comment>
<dbReference type="PANTHER" id="PTHR43663">
    <property type="entry name" value="CHROMATE TRANSPORT PROTEIN-RELATED"/>
    <property type="match status" value="1"/>
</dbReference>
<feature type="transmembrane region" description="Helical" evidence="7">
    <location>
        <begin position="113"/>
        <end position="130"/>
    </location>
</feature>
<evidence type="ECO:0000256" key="6">
    <source>
        <dbReference type="ARBA" id="ARBA00023136"/>
    </source>
</evidence>